<dbReference type="Proteomes" id="UP001596392">
    <property type="component" value="Unassembled WGS sequence"/>
</dbReference>
<evidence type="ECO:0000313" key="3">
    <source>
        <dbReference type="Proteomes" id="UP001596392"/>
    </source>
</evidence>
<keyword evidence="3" id="KW-1185">Reference proteome</keyword>
<comment type="caution">
    <text evidence="2">The sequence shown here is derived from an EMBL/GenBank/DDBJ whole genome shotgun (WGS) entry which is preliminary data.</text>
</comment>
<organism evidence="2 3">
    <name type="scientific">Catellatospora aurea</name>
    <dbReference type="NCBI Taxonomy" id="1337874"/>
    <lineage>
        <taxon>Bacteria</taxon>
        <taxon>Bacillati</taxon>
        <taxon>Actinomycetota</taxon>
        <taxon>Actinomycetes</taxon>
        <taxon>Micromonosporales</taxon>
        <taxon>Micromonosporaceae</taxon>
        <taxon>Catellatospora</taxon>
    </lineage>
</organism>
<sequence length="131" mass="13522">MTRRDRGAAAVEMALMLPLLLLLVFGIIDFGRMLNTQIRVTEAAREGARAVTITNANSAAAPRVSAVLGSTPVAVTVTNPCGSAGSTADARVRVEHTFTFVTPISGLAALFGGSGYGTVRLDATGVMPCRS</sequence>
<accession>A0ABW2GXL0</accession>
<proteinExistence type="predicted"/>
<evidence type="ECO:0000259" key="1">
    <source>
        <dbReference type="Pfam" id="PF07811"/>
    </source>
</evidence>
<gene>
    <name evidence="2" type="ORF">ACFQO7_19960</name>
</gene>
<dbReference type="RefSeq" id="WP_361049430.1">
    <property type="nucleotide sequence ID" value="NZ_JBHTAC010000019.1"/>
</dbReference>
<dbReference type="Pfam" id="PF07811">
    <property type="entry name" value="TadE"/>
    <property type="match status" value="1"/>
</dbReference>
<protein>
    <submittedName>
        <fullName evidence="2">TadE family protein</fullName>
    </submittedName>
</protein>
<evidence type="ECO:0000313" key="2">
    <source>
        <dbReference type="EMBL" id="MFC7244757.1"/>
    </source>
</evidence>
<name>A0ABW2GXL0_9ACTN</name>
<reference evidence="3" key="1">
    <citation type="journal article" date="2019" name="Int. J. Syst. Evol. Microbiol.">
        <title>The Global Catalogue of Microorganisms (GCM) 10K type strain sequencing project: providing services to taxonomists for standard genome sequencing and annotation.</title>
        <authorList>
            <consortium name="The Broad Institute Genomics Platform"/>
            <consortium name="The Broad Institute Genome Sequencing Center for Infectious Disease"/>
            <person name="Wu L."/>
            <person name="Ma J."/>
        </authorList>
    </citation>
    <scope>NUCLEOTIDE SEQUENCE [LARGE SCALE GENOMIC DNA]</scope>
    <source>
        <strain evidence="3">CGMCC 1.9106</strain>
    </source>
</reference>
<dbReference type="InterPro" id="IPR012495">
    <property type="entry name" value="TadE-like_dom"/>
</dbReference>
<feature type="domain" description="TadE-like" evidence="1">
    <location>
        <begin position="7"/>
        <end position="49"/>
    </location>
</feature>
<dbReference type="EMBL" id="JBHTAC010000019">
    <property type="protein sequence ID" value="MFC7244757.1"/>
    <property type="molecule type" value="Genomic_DNA"/>
</dbReference>